<dbReference type="Proteomes" id="UP000680865">
    <property type="component" value="Unassembled WGS sequence"/>
</dbReference>
<name>A0A919SKD1_9ACTN</name>
<dbReference type="Pfam" id="PF00069">
    <property type="entry name" value="Pkinase"/>
    <property type="match status" value="1"/>
</dbReference>
<feature type="compositionally biased region" description="Pro residues" evidence="6">
    <location>
        <begin position="416"/>
        <end position="430"/>
    </location>
</feature>
<keyword evidence="3" id="KW-0418">Kinase</keyword>
<keyword evidence="4 5" id="KW-0067">ATP-binding</keyword>
<evidence type="ECO:0000256" key="6">
    <source>
        <dbReference type="SAM" id="MobiDB-lite"/>
    </source>
</evidence>
<sequence length="645" mass="67914">MRTGDPTRLGEYELVGRLGAGGMGTVYLGRASDGRPVAIKVIRADLAWDDELRGRFRSEVNRVRQVPAFSTAAVLDADPDHDPPYLVVEYVDGPSLAEVLRKDGPLSQDAVQSMAIGITAALIAIHGAGVIHRDLKPGNVLFAMGGVKVIDFGIARPLEVTSQHTRTDQMVGTVAYMAPERFDSDNGRAVGTASDIFAWGVVVAFAATGRTPFSGESAPATAMRILTQEPDLTGLREPLRGLVAWSLSKRPEDRPTARELLDALLGTTAAPSPGAFSPAGPPPDAHSPGAQSAGAQSAGAHSPGAQSAGASRAATGSWPQHRPANTPPPHPTYPIHAAYPASQQRVGHQLPPPQPGSRPAPQQGLPQHGLPQHGLPQYGLPQQVGRPAPQQGGRPAPQQGVPQQRQGPQAWATPPHGQPRPSGYPAPPARPQRHRSRAFVALMVATGLIGTALTAIVLDEVDSQVNDVDFSAGEDSATDSYYDEYGETTSAAPAAAKLRTTTPAAMFELVSRLLPDREMTHLRTDGSKGRMFVQFYLDGGDGPGMMSLSIAAKDAGTKPVRDGKPTVTVERLKGNCVQDMLVEASWADDTLVQVANATCLTSGEKAPAPLTLAEAKSLAADPRWGTRMDADLVDAGAENYPSFTK</sequence>
<dbReference type="SUPFAM" id="SSF56112">
    <property type="entry name" value="Protein kinase-like (PK-like)"/>
    <property type="match status" value="1"/>
</dbReference>
<gene>
    <name evidence="8" type="ORF">Aco04nite_34580</name>
</gene>
<reference evidence="8" key="1">
    <citation type="submission" date="2021-03" db="EMBL/GenBank/DDBJ databases">
        <title>Whole genome shotgun sequence of Actinoplanes consettensis NBRC 14913.</title>
        <authorList>
            <person name="Komaki H."/>
            <person name="Tamura T."/>
        </authorList>
    </citation>
    <scope>NUCLEOTIDE SEQUENCE</scope>
    <source>
        <strain evidence="8">NBRC 14913</strain>
    </source>
</reference>
<dbReference type="InterPro" id="IPR011009">
    <property type="entry name" value="Kinase-like_dom_sf"/>
</dbReference>
<dbReference type="Gene3D" id="1.10.510.10">
    <property type="entry name" value="Transferase(Phosphotransferase) domain 1"/>
    <property type="match status" value="1"/>
</dbReference>
<dbReference type="PROSITE" id="PS50011">
    <property type="entry name" value="PROTEIN_KINASE_DOM"/>
    <property type="match status" value="1"/>
</dbReference>
<dbReference type="PANTHER" id="PTHR43289:SF34">
    <property type="entry name" value="SERINE_THREONINE-PROTEIN KINASE YBDM-RELATED"/>
    <property type="match status" value="1"/>
</dbReference>
<feature type="compositionally biased region" description="Low complexity" evidence="6">
    <location>
        <begin position="269"/>
        <end position="278"/>
    </location>
</feature>
<dbReference type="GO" id="GO:0005524">
    <property type="term" value="F:ATP binding"/>
    <property type="evidence" value="ECO:0007669"/>
    <property type="project" value="UniProtKB-UniRule"/>
</dbReference>
<dbReference type="GO" id="GO:0004674">
    <property type="term" value="F:protein serine/threonine kinase activity"/>
    <property type="evidence" value="ECO:0007669"/>
    <property type="project" value="TreeGrafter"/>
</dbReference>
<feature type="compositionally biased region" description="Low complexity" evidence="6">
    <location>
        <begin position="286"/>
        <end position="311"/>
    </location>
</feature>
<dbReference type="InterPro" id="IPR008271">
    <property type="entry name" value="Ser/Thr_kinase_AS"/>
</dbReference>
<dbReference type="EMBL" id="BOQP01000017">
    <property type="protein sequence ID" value="GIM73304.1"/>
    <property type="molecule type" value="Genomic_DNA"/>
</dbReference>
<dbReference type="PANTHER" id="PTHR43289">
    <property type="entry name" value="MITOGEN-ACTIVATED PROTEIN KINASE KINASE KINASE 20-RELATED"/>
    <property type="match status" value="1"/>
</dbReference>
<evidence type="ECO:0000256" key="3">
    <source>
        <dbReference type="ARBA" id="ARBA00022777"/>
    </source>
</evidence>
<dbReference type="PROSITE" id="PS00108">
    <property type="entry name" value="PROTEIN_KINASE_ST"/>
    <property type="match status" value="1"/>
</dbReference>
<feature type="binding site" evidence="5">
    <location>
        <position position="40"/>
    </location>
    <ligand>
        <name>ATP</name>
        <dbReference type="ChEBI" id="CHEBI:30616"/>
    </ligand>
</feature>
<organism evidence="8 9">
    <name type="scientific">Winogradskya consettensis</name>
    <dbReference type="NCBI Taxonomy" id="113560"/>
    <lineage>
        <taxon>Bacteria</taxon>
        <taxon>Bacillati</taxon>
        <taxon>Actinomycetota</taxon>
        <taxon>Actinomycetes</taxon>
        <taxon>Micromonosporales</taxon>
        <taxon>Micromonosporaceae</taxon>
        <taxon>Winogradskya</taxon>
    </lineage>
</organism>
<keyword evidence="9" id="KW-1185">Reference proteome</keyword>
<keyword evidence="1" id="KW-0808">Transferase</keyword>
<dbReference type="InterPro" id="IPR017441">
    <property type="entry name" value="Protein_kinase_ATP_BS"/>
</dbReference>
<evidence type="ECO:0000313" key="8">
    <source>
        <dbReference type="EMBL" id="GIM73304.1"/>
    </source>
</evidence>
<dbReference type="SMART" id="SM00220">
    <property type="entry name" value="S_TKc"/>
    <property type="match status" value="1"/>
</dbReference>
<feature type="domain" description="Protein kinase" evidence="7">
    <location>
        <begin position="12"/>
        <end position="265"/>
    </location>
</feature>
<protein>
    <recommendedName>
        <fullName evidence="7">Protein kinase domain-containing protein</fullName>
    </recommendedName>
</protein>
<keyword evidence="2 5" id="KW-0547">Nucleotide-binding</keyword>
<feature type="compositionally biased region" description="Low complexity" evidence="6">
    <location>
        <begin position="359"/>
        <end position="410"/>
    </location>
</feature>
<evidence type="ECO:0000313" key="9">
    <source>
        <dbReference type="Proteomes" id="UP000680865"/>
    </source>
</evidence>
<proteinExistence type="predicted"/>
<dbReference type="PROSITE" id="PS00107">
    <property type="entry name" value="PROTEIN_KINASE_ATP"/>
    <property type="match status" value="1"/>
</dbReference>
<evidence type="ECO:0000259" key="7">
    <source>
        <dbReference type="PROSITE" id="PS50011"/>
    </source>
</evidence>
<dbReference type="CDD" id="cd14014">
    <property type="entry name" value="STKc_PknB_like"/>
    <property type="match status" value="1"/>
</dbReference>
<evidence type="ECO:0000256" key="4">
    <source>
        <dbReference type="ARBA" id="ARBA00022840"/>
    </source>
</evidence>
<dbReference type="Gene3D" id="3.30.200.20">
    <property type="entry name" value="Phosphorylase Kinase, domain 1"/>
    <property type="match status" value="1"/>
</dbReference>
<evidence type="ECO:0000256" key="1">
    <source>
        <dbReference type="ARBA" id="ARBA00022679"/>
    </source>
</evidence>
<evidence type="ECO:0000256" key="2">
    <source>
        <dbReference type="ARBA" id="ARBA00022741"/>
    </source>
</evidence>
<dbReference type="AlphaFoldDB" id="A0A919SKD1"/>
<comment type="caution">
    <text evidence="8">The sequence shown here is derived from an EMBL/GenBank/DDBJ whole genome shotgun (WGS) entry which is preliminary data.</text>
</comment>
<feature type="region of interest" description="Disordered" evidence="6">
    <location>
        <begin position="268"/>
        <end position="433"/>
    </location>
</feature>
<dbReference type="InterPro" id="IPR000719">
    <property type="entry name" value="Prot_kinase_dom"/>
</dbReference>
<evidence type="ECO:0000256" key="5">
    <source>
        <dbReference type="PROSITE-ProRule" id="PRU10141"/>
    </source>
</evidence>
<accession>A0A919SKD1</accession>